<dbReference type="AlphaFoldDB" id="A0A849C593"/>
<keyword evidence="3" id="KW-1185">Reference proteome</keyword>
<dbReference type="InterPro" id="IPR012296">
    <property type="entry name" value="Nuclease_put_TT1808"/>
</dbReference>
<dbReference type="Pfam" id="PF05685">
    <property type="entry name" value="Uma2"/>
    <property type="match status" value="1"/>
</dbReference>
<comment type="caution">
    <text evidence="2">The sequence shown here is derived from an EMBL/GenBank/DDBJ whole genome shotgun (WGS) entry which is preliminary data.</text>
</comment>
<evidence type="ECO:0000259" key="1">
    <source>
        <dbReference type="Pfam" id="PF05685"/>
    </source>
</evidence>
<keyword evidence="2" id="KW-0378">Hydrolase</keyword>
<accession>A0A849C593</accession>
<sequence>MTWDELQQLPDEIADFIELRDGHPVWVADEIMLRHGPMEHQRFGRRLTNALEAASKTAMADNDKSCWQVEGETNVFLAPDKSSYLTPDFLVCHCLGDEFDWVFADDTLLVGEVLSPANTPKLVEAKKKRYAAAGIPLYWEVELARDPARISAVRAYALTTGEVHLRAGVTPLHPANYILAEEWTPETHGGIESNHPYPMNIEWSDLAF</sequence>
<reference evidence="2 3" key="1">
    <citation type="submission" date="2020-05" db="EMBL/GenBank/DDBJ databases">
        <title>MicrobeNet Type strains.</title>
        <authorList>
            <person name="Nicholson A.C."/>
        </authorList>
    </citation>
    <scope>NUCLEOTIDE SEQUENCE [LARGE SCALE GENOMIC DNA]</scope>
    <source>
        <strain evidence="2 3">JCM 3224</strain>
    </source>
</reference>
<dbReference type="Gene3D" id="3.90.1570.10">
    <property type="entry name" value="tt1808, chain A"/>
    <property type="match status" value="1"/>
</dbReference>
<protein>
    <submittedName>
        <fullName evidence="2">Uma2 family endonuclease</fullName>
    </submittedName>
</protein>
<keyword evidence="2" id="KW-0540">Nuclease</keyword>
<dbReference type="InterPro" id="IPR008538">
    <property type="entry name" value="Uma2"/>
</dbReference>
<evidence type="ECO:0000313" key="2">
    <source>
        <dbReference type="EMBL" id="NNH71590.1"/>
    </source>
</evidence>
<dbReference type="InterPro" id="IPR011335">
    <property type="entry name" value="Restrct_endonuc-II-like"/>
</dbReference>
<dbReference type="GO" id="GO:0004519">
    <property type="term" value="F:endonuclease activity"/>
    <property type="evidence" value="ECO:0007669"/>
    <property type="project" value="UniProtKB-KW"/>
</dbReference>
<dbReference type="SUPFAM" id="SSF52980">
    <property type="entry name" value="Restriction endonuclease-like"/>
    <property type="match status" value="1"/>
</dbReference>
<organism evidence="2 3">
    <name type="scientific">Nocardia uniformis</name>
    <dbReference type="NCBI Taxonomy" id="53432"/>
    <lineage>
        <taxon>Bacteria</taxon>
        <taxon>Bacillati</taxon>
        <taxon>Actinomycetota</taxon>
        <taxon>Actinomycetes</taxon>
        <taxon>Mycobacteriales</taxon>
        <taxon>Nocardiaceae</taxon>
        <taxon>Nocardia</taxon>
    </lineage>
</organism>
<name>A0A849C593_9NOCA</name>
<evidence type="ECO:0000313" key="3">
    <source>
        <dbReference type="Proteomes" id="UP000586827"/>
    </source>
</evidence>
<dbReference type="CDD" id="cd06260">
    <property type="entry name" value="DUF820-like"/>
    <property type="match status" value="1"/>
</dbReference>
<proteinExistence type="predicted"/>
<feature type="domain" description="Putative restriction endonuclease" evidence="1">
    <location>
        <begin position="3"/>
        <end position="143"/>
    </location>
</feature>
<gene>
    <name evidence="2" type="ORF">HLB23_17235</name>
</gene>
<dbReference type="Proteomes" id="UP000586827">
    <property type="component" value="Unassembled WGS sequence"/>
</dbReference>
<keyword evidence="2" id="KW-0255">Endonuclease</keyword>
<dbReference type="EMBL" id="JABELX010000005">
    <property type="protein sequence ID" value="NNH71590.1"/>
    <property type="molecule type" value="Genomic_DNA"/>
</dbReference>